<proteinExistence type="predicted"/>
<organism evidence="2 3">
    <name type="scientific">Russula ochroleuca</name>
    <dbReference type="NCBI Taxonomy" id="152965"/>
    <lineage>
        <taxon>Eukaryota</taxon>
        <taxon>Fungi</taxon>
        <taxon>Dikarya</taxon>
        <taxon>Basidiomycota</taxon>
        <taxon>Agaricomycotina</taxon>
        <taxon>Agaricomycetes</taxon>
        <taxon>Russulales</taxon>
        <taxon>Russulaceae</taxon>
        <taxon>Russula</taxon>
    </lineage>
</organism>
<evidence type="ECO:0008006" key="4">
    <source>
        <dbReference type="Google" id="ProtNLM"/>
    </source>
</evidence>
<keyword evidence="3" id="KW-1185">Reference proteome</keyword>
<dbReference type="EMBL" id="WHVB01000004">
    <property type="protein sequence ID" value="KAF8483977.1"/>
    <property type="molecule type" value="Genomic_DNA"/>
</dbReference>
<protein>
    <recommendedName>
        <fullName evidence="4">Secreted protein</fullName>
    </recommendedName>
</protein>
<comment type="caution">
    <text evidence="2">The sequence shown here is derived from an EMBL/GenBank/DDBJ whole genome shotgun (WGS) entry which is preliminary data.</text>
</comment>
<evidence type="ECO:0000256" key="1">
    <source>
        <dbReference type="SAM" id="SignalP"/>
    </source>
</evidence>
<name>A0A9P5N1I2_9AGAM</name>
<sequence length="75" mass="8285">MGNKTIGFTLSTSLRFALASSWPWSTKLLACLSGRRVLNSRPCPYSLNLDQGIRLSAGYVPLANDNQNALRYAYC</sequence>
<evidence type="ECO:0000313" key="2">
    <source>
        <dbReference type="EMBL" id="KAF8483977.1"/>
    </source>
</evidence>
<gene>
    <name evidence="2" type="ORF">DFH94DRAFT_333171</name>
</gene>
<dbReference type="AlphaFoldDB" id="A0A9P5N1I2"/>
<feature type="signal peptide" evidence="1">
    <location>
        <begin position="1"/>
        <end position="19"/>
    </location>
</feature>
<keyword evidence="1" id="KW-0732">Signal</keyword>
<feature type="chain" id="PRO_5040329784" description="Secreted protein" evidence="1">
    <location>
        <begin position="20"/>
        <end position="75"/>
    </location>
</feature>
<dbReference type="Proteomes" id="UP000759537">
    <property type="component" value="Unassembled WGS sequence"/>
</dbReference>
<reference evidence="2" key="2">
    <citation type="journal article" date="2020" name="Nat. Commun.">
        <title>Large-scale genome sequencing of mycorrhizal fungi provides insights into the early evolution of symbiotic traits.</title>
        <authorList>
            <person name="Miyauchi S."/>
            <person name="Kiss E."/>
            <person name="Kuo A."/>
            <person name="Drula E."/>
            <person name="Kohler A."/>
            <person name="Sanchez-Garcia M."/>
            <person name="Morin E."/>
            <person name="Andreopoulos B."/>
            <person name="Barry K.W."/>
            <person name="Bonito G."/>
            <person name="Buee M."/>
            <person name="Carver A."/>
            <person name="Chen C."/>
            <person name="Cichocki N."/>
            <person name="Clum A."/>
            <person name="Culley D."/>
            <person name="Crous P.W."/>
            <person name="Fauchery L."/>
            <person name="Girlanda M."/>
            <person name="Hayes R.D."/>
            <person name="Keri Z."/>
            <person name="LaButti K."/>
            <person name="Lipzen A."/>
            <person name="Lombard V."/>
            <person name="Magnuson J."/>
            <person name="Maillard F."/>
            <person name="Murat C."/>
            <person name="Nolan M."/>
            <person name="Ohm R.A."/>
            <person name="Pangilinan J."/>
            <person name="Pereira M.F."/>
            <person name="Perotto S."/>
            <person name="Peter M."/>
            <person name="Pfister S."/>
            <person name="Riley R."/>
            <person name="Sitrit Y."/>
            <person name="Stielow J.B."/>
            <person name="Szollosi G."/>
            <person name="Zifcakova L."/>
            <person name="Stursova M."/>
            <person name="Spatafora J.W."/>
            <person name="Tedersoo L."/>
            <person name="Vaario L.M."/>
            <person name="Yamada A."/>
            <person name="Yan M."/>
            <person name="Wang P."/>
            <person name="Xu J."/>
            <person name="Bruns T."/>
            <person name="Baldrian P."/>
            <person name="Vilgalys R."/>
            <person name="Dunand C."/>
            <person name="Henrissat B."/>
            <person name="Grigoriev I.V."/>
            <person name="Hibbett D."/>
            <person name="Nagy L.G."/>
            <person name="Martin F.M."/>
        </authorList>
    </citation>
    <scope>NUCLEOTIDE SEQUENCE</scope>
    <source>
        <strain evidence="2">Prilba</strain>
    </source>
</reference>
<accession>A0A9P5N1I2</accession>
<reference evidence="2" key="1">
    <citation type="submission" date="2019-10" db="EMBL/GenBank/DDBJ databases">
        <authorList>
            <consortium name="DOE Joint Genome Institute"/>
            <person name="Kuo A."/>
            <person name="Miyauchi S."/>
            <person name="Kiss E."/>
            <person name="Drula E."/>
            <person name="Kohler A."/>
            <person name="Sanchez-Garcia M."/>
            <person name="Andreopoulos B."/>
            <person name="Barry K.W."/>
            <person name="Bonito G."/>
            <person name="Buee M."/>
            <person name="Carver A."/>
            <person name="Chen C."/>
            <person name="Cichocki N."/>
            <person name="Clum A."/>
            <person name="Culley D."/>
            <person name="Crous P.W."/>
            <person name="Fauchery L."/>
            <person name="Girlanda M."/>
            <person name="Hayes R."/>
            <person name="Keri Z."/>
            <person name="LaButti K."/>
            <person name="Lipzen A."/>
            <person name="Lombard V."/>
            <person name="Magnuson J."/>
            <person name="Maillard F."/>
            <person name="Morin E."/>
            <person name="Murat C."/>
            <person name="Nolan M."/>
            <person name="Ohm R."/>
            <person name="Pangilinan J."/>
            <person name="Pereira M."/>
            <person name="Perotto S."/>
            <person name="Peter M."/>
            <person name="Riley R."/>
            <person name="Sitrit Y."/>
            <person name="Stielow B."/>
            <person name="Szollosi G."/>
            <person name="Zifcakova L."/>
            <person name="Stursova M."/>
            <person name="Spatafora J.W."/>
            <person name="Tedersoo L."/>
            <person name="Vaario L.-M."/>
            <person name="Yamada A."/>
            <person name="Yan M."/>
            <person name="Wang P."/>
            <person name="Xu J."/>
            <person name="Bruns T."/>
            <person name="Baldrian P."/>
            <person name="Vilgalys R."/>
            <person name="Henrissat B."/>
            <person name="Grigoriev I.V."/>
            <person name="Hibbett D."/>
            <person name="Nagy L.G."/>
            <person name="Martin F.M."/>
        </authorList>
    </citation>
    <scope>NUCLEOTIDE SEQUENCE</scope>
    <source>
        <strain evidence="2">Prilba</strain>
    </source>
</reference>
<evidence type="ECO:0000313" key="3">
    <source>
        <dbReference type="Proteomes" id="UP000759537"/>
    </source>
</evidence>